<evidence type="ECO:0000259" key="5">
    <source>
        <dbReference type="PROSITE" id="PS51733"/>
    </source>
</evidence>
<accession>C0G5S9</accession>
<evidence type="ECO:0000256" key="2">
    <source>
        <dbReference type="ARBA" id="ARBA00023267"/>
    </source>
</evidence>
<comment type="catalytic activity">
    <reaction evidence="4">
        <text>biotin + L-lysyl-[protein] + ATP = N(6)-biotinyl-L-lysyl-[protein] + AMP + diphosphate + H(+)</text>
        <dbReference type="Rhea" id="RHEA:11756"/>
        <dbReference type="Rhea" id="RHEA-COMP:9752"/>
        <dbReference type="Rhea" id="RHEA-COMP:10505"/>
        <dbReference type="ChEBI" id="CHEBI:15378"/>
        <dbReference type="ChEBI" id="CHEBI:29969"/>
        <dbReference type="ChEBI" id="CHEBI:30616"/>
        <dbReference type="ChEBI" id="CHEBI:33019"/>
        <dbReference type="ChEBI" id="CHEBI:57586"/>
        <dbReference type="ChEBI" id="CHEBI:83144"/>
        <dbReference type="ChEBI" id="CHEBI:456215"/>
        <dbReference type="EC" id="6.3.4.15"/>
    </reaction>
</comment>
<comment type="caution">
    <text evidence="6">The sequence shown here is derived from an EMBL/GenBank/DDBJ whole genome shotgun (WGS) entry which is preliminary data.</text>
</comment>
<dbReference type="AlphaFoldDB" id="C0G5S9"/>
<proteinExistence type="predicted"/>
<name>C0G5S9_9HYPH</name>
<dbReference type="PANTHER" id="PTHR12835">
    <property type="entry name" value="BIOTIN PROTEIN LIGASE"/>
    <property type="match status" value="1"/>
</dbReference>
<keyword evidence="1 6" id="KW-0436">Ligase</keyword>
<dbReference type="InterPro" id="IPR003142">
    <property type="entry name" value="BPL_C"/>
</dbReference>
<dbReference type="EC" id="6.3.4.15" evidence="3"/>
<dbReference type="Proteomes" id="UP000003678">
    <property type="component" value="Unassembled WGS sequence"/>
</dbReference>
<organism evidence="6 7">
    <name type="scientific">Brucella ceti str. Cudo</name>
    <dbReference type="NCBI Taxonomy" id="595497"/>
    <lineage>
        <taxon>Bacteria</taxon>
        <taxon>Pseudomonadati</taxon>
        <taxon>Pseudomonadota</taxon>
        <taxon>Alphaproteobacteria</taxon>
        <taxon>Hyphomicrobiales</taxon>
        <taxon>Brucellaceae</taxon>
        <taxon>Brucella/Ochrobactrum group</taxon>
        <taxon>Brucella</taxon>
    </lineage>
</organism>
<evidence type="ECO:0000256" key="4">
    <source>
        <dbReference type="ARBA" id="ARBA00047846"/>
    </source>
</evidence>
<dbReference type="Gene3D" id="2.30.30.100">
    <property type="match status" value="1"/>
</dbReference>
<dbReference type="InterPro" id="IPR004408">
    <property type="entry name" value="Biotin_CoA_COase_ligase"/>
</dbReference>
<keyword evidence="2" id="KW-0092">Biotin</keyword>
<dbReference type="CDD" id="cd16442">
    <property type="entry name" value="BPL"/>
    <property type="match status" value="1"/>
</dbReference>
<evidence type="ECO:0000313" key="6">
    <source>
        <dbReference type="EMBL" id="EEH14363.1"/>
    </source>
</evidence>
<dbReference type="GO" id="GO:0005737">
    <property type="term" value="C:cytoplasm"/>
    <property type="evidence" value="ECO:0007669"/>
    <property type="project" value="TreeGrafter"/>
</dbReference>
<dbReference type="InterPro" id="IPR004143">
    <property type="entry name" value="BPL_LPL_catalytic"/>
</dbReference>
<dbReference type="PANTHER" id="PTHR12835:SF5">
    <property type="entry name" value="BIOTIN--PROTEIN LIGASE"/>
    <property type="match status" value="1"/>
</dbReference>
<dbReference type="InterPro" id="IPR045864">
    <property type="entry name" value="aa-tRNA-synth_II/BPL/LPL"/>
</dbReference>
<keyword evidence="6" id="KW-0808">Transferase</keyword>
<dbReference type="GO" id="GO:0004077">
    <property type="term" value="F:biotin--[biotin carboxyl-carrier protein] ligase activity"/>
    <property type="evidence" value="ECO:0007669"/>
    <property type="project" value="UniProtKB-EC"/>
</dbReference>
<dbReference type="NCBIfam" id="TIGR00121">
    <property type="entry name" value="birA_ligase"/>
    <property type="match status" value="1"/>
</dbReference>
<protein>
    <recommendedName>
        <fullName evidence="3">biotin--[biotin carboxyl-carrier protein] ligase</fullName>
        <ecNumber evidence="3">6.3.4.15</ecNumber>
    </recommendedName>
</protein>
<dbReference type="Gene3D" id="3.30.930.10">
    <property type="entry name" value="Bira Bifunctional Protein, Domain 2"/>
    <property type="match status" value="1"/>
</dbReference>
<dbReference type="SUPFAM" id="SSF55681">
    <property type="entry name" value="Class II aaRS and biotin synthetases"/>
    <property type="match status" value="1"/>
</dbReference>
<gene>
    <name evidence="6" type="ORF">BCETI_3000094</name>
</gene>
<sequence length="300" mass="32022">MPSCFSMSSLLARLADMPKPQPGRFSNQSLGAEAEMSFALSPVAANEGYRLETFEAVGSTNAVALERAAGGDPGKLWLVTKKQESGRGRRGRAWSTPEGNLASTLLLVESYEMKTAATLGFVAGLSLADALDAVFAATGPAVPPTIGLKWPNDVLVNGAKLTGILLESSILAKNLFAVAIGIGTNVVAFPDDLPYPATSLRALGSKCDAETLFAALSDAWSVNYRVWNEGRGLDDIRKRWLKRAHGLGQHVTMQVEGRVVEGRFETIDEACRFVIREDEGSRVAVTAGDVYFGTAATIRK</sequence>
<dbReference type="PROSITE" id="PS51733">
    <property type="entry name" value="BPL_LPL_CATALYTIC"/>
    <property type="match status" value="1"/>
</dbReference>
<evidence type="ECO:0000256" key="1">
    <source>
        <dbReference type="ARBA" id="ARBA00022598"/>
    </source>
</evidence>
<evidence type="ECO:0000256" key="3">
    <source>
        <dbReference type="ARBA" id="ARBA00024227"/>
    </source>
</evidence>
<reference evidence="6 7" key="1">
    <citation type="submission" date="2009-03" db="EMBL/GenBank/DDBJ databases">
        <authorList>
            <person name="Setubal J.C."/>
            <person name="Boyle S."/>
            <person name="Crasta O.R."/>
            <person name="Gillespie J.J."/>
            <person name="Kenyon R.W."/>
            <person name="Lu J."/>
            <person name="Mane S."/>
            <person name="Nagrani S."/>
            <person name="Shallom J.M."/>
            <person name="Shallom S."/>
            <person name="Shukla M."/>
            <person name="Snyder E.E."/>
            <person name="Sobral B.W."/>
            <person name="Wattam A.R."/>
            <person name="Will R."/>
            <person name="Williams K."/>
            <person name="Yoo H."/>
            <person name="Bruce D.H."/>
            <person name="Detter C."/>
            <person name="Munk C."/>
            <person name="Brettin T.S."/>
            <person name="Ficht T."/>
        </authorList>
    </citation>
    <scope>NUCLEOTIDE SEQUENCE [LARGE SCALE GENOMIC DNA]</scope>
    <source>
        <strain evidence="6 7">Cudo</strain>
    </source>
</reference>
<evidence type="ECO:0000313" key="7">
    <source>
        <dbReference type="Proteomes" id="UP000003678"/>
    </source>
</evidence>
<feature type="domain" description="BPL/LPL catalytic" evidence="5">
    <location>
        <begin position="43"/>
        <end position="228"/>
    </location>
</feature>
<dbReference type="EMBL" id="ACJD01000003">
    <property type="protein sequence ID" value="EEH14363.1"/>
    <property type="molecule type" value="Genomic_DNA"/>
</dbReference>
<dbReference type="Pfam" id="PF03099">
    <property type="entry name" value="BPL_LplA_LipB"/>
    <property type="match status" value="1"/>
</dbReference>
<dbReference type="Pfam" id="PF02237">
    <property type="entry name" value="BPL_C"/>
    <property type="match status" value="1"/>
</dbReference>
<dbReference type="GO" id="GO:0016740">
    <property type="term" value="F:transferase activity"/>
    <property type="evidence" value="ECO:0007669"/>
    <property type="project" value="UniProtKB-KW"/>
</dbReference>